<name>A0A3M8ANA9_9BACL</name>
<evidence type="ECO:0000313" key="2">
    <source>
        <dbReference type="EMBL" id="RNB52676.1"/>
    </source>
</evidence>
<protein>
    <submittedName>
        <fullName evidence="2">Uncharacterized protein</fullName>
    </submittedName>
</protein>
<keyword evidence="1" id="KW-1133">Transmembrane helix</keyword>
<sequence>MKILLKLSLLLMRTINLWCIIFVQQIILMYNEIYFSPLLIVQFLLVALKQSNHLMLHMKDI</sequence>
<keyword evidence="1" id="KW-0472">Membrane</keyword>
<proteinExistence type="predicted"/>
<feature type="transmembrane region" description="Helical" evidence="1">
    <location>
        <begin position="7"/>
        <end position="27"/>
    </location>
</feature>
<evidence type="ECO:0000313" key="3">
    <source>
        <dbReference type="Proteomes" id="UP000268829"/>
    </source>
</evidence>
<organism evidence="2 3">
    <name type="scientific">Brevibacillus gelatini</name>
    <dbReference type="NCBI Taxonomy" id="1655277"/>
    <lineage>
        <taxon>Bacteria</taxon>
        <taxon>Bacillati</taxon>
        <taxon>Bacillota</taxon>
        <taxon>Bacilli</taxon>
        <taxon>Bacillales</taxon>
        <taxon>Paenibacillaceae</taxon>
        <taxon>Brevibacillus</taxon>
    </lineage>
</organism>
<keyword evidence="1" id="KW-0812">Transmembrane</keyword>
<reference evidence="2 3" key="1">
    <citation type="submission" date="2018-10" db="EMBL/GenBank/DDBJ databases">
        <title>Phylogenomics of Brevibacillus.</title>
        <authorList>
            <person name="Dunlap C."/>
        </authorList>
    </citation>
    <scope>NUCLEOTIDE SEQUENCE [LARGE SCALE GENOMIC DNA]</scope>
    <source>
        <strain evidence="2 3">DSM 100115</strain>
    </source>
</reference>
<comment type="caution">
    <text evidence="2">The sequence shown here is derived from an EMBL/GenBank/DDBJ whole genome shotgun (WGS) entry which is preliminary data.</text>
</comment>
<accession>A0A3M8ANA9</accession>
<gene>
    <name evidence="2" type="ORF">EDM57_21045</name>
</gene>
<dbReference type="EMBL" id="RHHS01000055">
    <property type="protein sequence ID" value="RNB52676.1"/>
    <property type="molecule type" value="Genomic_DNA"/>
</dbReference>
<evidence type="ECO:0000256" key="1">
    <source>
        <dbReference type="SAM" id="Phobius"/>
    </source>
</evidence>
<dbReference type="Proteomes" id="UP000268829">
    <property type="component" value="Unassembled WGS sequence"/>
</dbReference>
<keyword evidence="3" id="KW-1185">Reference proteome</keyword>
<dbReference type="AlphaFoldDB" id="A0A3M8ANA9"/>